<keyword evidence="5" id="KW-1185">Reference proteome</keyword>
<dbReference type="Proteomes" id="UP000824998">
    <property type="component" value="Unassembled WGS sequence"/>
</dbReference>
<dbReference type="Pfam" id="PF00106">
    <property type="entry name" value="adh_short"/>
    <property type="match status" value="1"/>
</dbReference>
<dbReference type="PRINTS" id="PR00081">
    <property type="entry name" value="GDHRDH"/>
</dbReference>
<organism evidence="4 5">
    <name type="scientific">Amylocarpus encephaloides</name>
    <dbReference type="NCBI Taxonomy" id="45428"/>
    <lineage>
        <taxon>Eukaryota</taxon>
        <taxon>Fungi</taxon>
        <taxon>Dikarya</taxon>
        <taxon>Ascomycota</taxon>
        <taxon>Pezizomycotina</taxon>
        <taxon>Leotiomycetes</taxon>
        <taxon>Helotiales</taxon>
        <taxon>Helotiales incertae sedis</taxon>
        <taxon>Amylocarpus</taxon>
    </lineage>
</organism>
<reference evidence="4" key="1">
    <citation type="journal article" date="2021" name="IMA Fungus">
        <title>Genomic characterization of three marine fungi, including Emericellopsis atlantica sp. nov. with signatures of a generalist lifestyle and marine biomass degradation.</title>
        <authorList>
            <person name="Hagestad O.C."/>
            <person name="Hou L."/>
            <person name="Andersen J.H."/>
            <person name="Hansen E.H."/>
            <person name="Altermark B."/>
            <person name="Li C."/>
            <person name="Kuhnert E."/>
            <person name="Cox R.J."/>
            <person name="Crous P.W."/>
            <person name="Spatafora J.W."/>
            <person name="Lail K."/>
            <person name="Amirebrahimi M."/>
            <person name="Lipzen A."/>
            <person name="Pangilinan J."/>
            <person name="Andreopoulos W."/>
            <person name="Hayes R.D."/>
            <person name="Ng V."/>
            <person name="Grigoriev I.V."/>
            <person name="Jackson S.A."/>
            <person name="Sutton T.D.S."/>
            <person name="Dobson A.D.W."/>
            <person name="Rama T."/>
        </authorList>
    </citation>
    <scope>NUCLEOTIDE SEQUENCE</scope>
    <source>
        <strain evidence="4">TRa018bII</strain>
    </source>
</reference>
<dbReference type="OrthoDB" id="191139at2759"/>
<evidence type="ECO:0000313" key="4">
    <source>
        <dbReference type="EMBL" id="KAG9233256.1"/>
    </source>
</evidence>
<accession>A0A9P7YGM8</accession>
<dbReference type="InterPro" id="IPR036291">
    <property type="entry name" value="NAD(P)-bd_dom_sf"/>
</dbReference>
<gene>
    <name evidence="4" type="ORF">BJ875DRAFT_426239</name>
</gene>
<proteinExistence type="inferred from homology"/>
<evidence type="ECO:0000256" key="2">
    <source>
        <dbReference type="ARBA" id="ARBA00023002"/>
    </source>
</evidence>
<keyword evidence="2" id="KW-0560">Oxidoreductase</keyword>
<evidence type="ECO:0000256" key="1">
    <source>
        <dbReference type="ARBA" id="ARBA00006484"/>
    </source>
</evidence>
<dbReference type="PANTHER" id="PTHR24320:SF283">
    <property type="entry name" value="RETINOL DEHYDROGENASE 11"/>
    <property type="match status" value="1"/>
</dbReference>
<protein>
    <submittedName>
        <fullName evidence="4">Dehydrogenase</fullName>
    </submittedName>
</protein>
<dbReference type="EMBL" id="MU251509">
    <property type="protein sequence ID" value="KAG9233256.1"/>
    <property type="molecule type" value="Genomic_DNA"/>
</dbReference>
<dbReference type="AlphaFoldDB" id="A0A9P7YGM8"/>
<dbReference type="InterPro" id="IPR002347">
    <property type="entry name" value="SDR_fam"/>
</dbReference>
<evidence type="ECO:0000313" key="5">
    <source>
        <dbReference type="Proteomes" id="UP000824998"/>
    </source>
</evidence>
<dbReference type="GO" id="GO:0016491">
    <property type="term" value="F:oxidoreductase activity"/>
    <property type="evidence" value="ECO:0007669"/>
    <property type="project" value="UniProtKB-KW"/>
</dbReference>
<dbReference type="PRINTS" id="PR00080">
    <property type="entry name" value="SDRFAMILY"/>
</dbReference>
<comment type="caution">
    <text evidence="4">The sequence shown here is derived from an EMBL/GenBank/DDBJ whole genome shotgun (WGS) entry which is preliminary data.</text>
</comment>
<name>A0A9P7YGM8_9HELO</name>
<sequence length="322" mass="35199">MGPYNAETTAEEVALECQSIIANKTILVTGASAGGLGATFATIVAKYRPACIILATRDLAKAEATAKEIATAAPAVRTRCTELDLASMQQIRKAAEEINLLDEHIDVIVNNAGIMANLYTKTVDGIESQFGTNHIGHFLLTNLLLPKLLSRGQPIRIVNVSSNGFRFGPVRYEDTDFGDGKTYNRWAAYAQSKSANMLFSRALAQRFGKQGLVSASLHPGVIWTNISRSVATEDFAELGVLDRQLGYRSHWDHPFVAKSPSQGVATHIFAAFHPSLDSLDLNGSYLQDCGVVELEKIQSWARDPIDARLLWDLSEKMVSQKF</sequence>
<comment type="similarity">
    <text evidence="1 3">Belongs to the short-chain dehydrogenases/reductases (SDR) family.</text>
</comment>
<dbReference type="SUPFAM" id="SSF51735">
    <property type="entry name" value="NAD(P)-binding Rossmann-fold domains"/>
    <property type="match status" value="1"/>
</dbReference>
<dbReference type="PANTHER" id="PTHR24320">
    <property type="entry name" value="RETINOL DEHYDROGENASE"/>
    <property type="match status" value="1"/>
</dbReference>
<evidence type="ECO:0000256" key="3">
    <source>
        <dbReference type="RuleBase" id="RU000363"/>
    </source>
</evidence>
<dbReference type="Gene3D" id="3.40.50.720">
    <property type="entry name" value="NAD(P)-binding Rossmann-like Domain"/>
    <property type="match status" value="1"/>
</dbReference>